<name>A0AAN9A7H4_HALRR</name>
<keyword evidence="18" id="KW-0012">Acyltransferase</keyword>
<comment type="similarity">
    <text evidence="3">Belongs to the SH3RF family.</text>
</comment>
<gene>
    <name evidence="18" type="primary">SH3RF3</name>
    <name evidence="18" type="ORF">SK128_008309</name>
</gene>
<dbReference type="SMART" id="SM00184">
    <property type="entry name" value="RING"/>
    <property type="match status" value="1"/>
</dbReference>
<dbReference type="PRINTS" id="PR00452">
    <property type="entry name" value="SH3DOMAIN"/>
</dbReference>
<evidence type="ECO:0000256" key="14">
    <source>
        <dbReference type="PROSITE-ProRule" id="PRU00192"/>
    </source>
</evidence>
<dbReference type="PANTHER" id="PTHR14167">
    <property type="entry name" value="SH3 DOMAIN-CONTAINING"/>
    <property type="match status" value="1"/>
</dbReference>
<feature type="compositionally biased region" description="Low complexity" evidence="15">
    <location>
        <begin position="684"/>
        <end position="700"/>
    </location>
</feature>
<evidence type="ECO:0000256" key="12">
    <source>
        <dbReference type="ARBA" id="ARBA00022843"/>
    </source>
</evidence>
<feature type="compositionally biased region" description="Low complexity" evidence="15">
    <location>
        <begin position="871"/>
        <end position="896"/>
    </location>
</feature>
<dbReference type="PROSITE" id="PS00518">
    <property type="entry name" value="ZF_RING_1"/>
    <property type="match status" value="1"/>
</dbReference>
<feature type="region of interest" description="Disordered" evidence="15">
    <location>
        <begin position="84"/>
        <end position="143"/>
    </location>
</feature>
<feature type="compositionally biased region" description="Polar residues" evidence="15">
    <location>
        <begin position="775"/>
        <end position="785"/>
    </location>
</feature>
<keyword evidence="9 13" id="KW-0863">Zinc-finger</keyword>
<feature type="compositionally biased region" description="Basic and acidic residues" evidence="15">
    <location>
        <begin position="809"/>
        <end position="819"/>
    </location>
</feature>
<keyword evidence="7" id="KW-0479">Metal-binding</keyword>
<feature type="domain" description="RING-type" evidence="17">
    <location>
        <begin position="12"/>
        <end position="53"/>
    </location>
</feature>
<dbReference type="GO" id="GO:0061630">
    <property type="term" value="F:ubiquitin protein ligase activity"/>
    <property type="evidence" value="ECO:0007669"/>
    <property type="project" value="UniProtKB-EC"/>
</dbReference>
<evidence type="ECO:0000256" key="10">
    <source>
        <dbReference type="ARBA" id="ARBA00022786"/>
    </source>
</evidence>
<keyword evidence="6 18" id="KW-0808">Transferase</keyword>
<dbReference type="InterPro" id="IPR036028">
    <property type="entry name" value="SH3-like_dom_sf"/>
</dbReference>
<feature type="compositionally biased region" description="Low complexity" evidence="15">
    <location>
        <begin position="742"/>
        <end position="767"/>
    </location>
</feature>
<feature type="region of interest" description="Disordered" evidence="15">
    <location>
        <begin position="670"/>
        <end position="909"/>
    </location>
</feature>
<dbReference type="FunFam" id="3.30.40.10:FF:000077">
    <property type="entry name" value="E3 ubiquitin-protein ligase SH3RF1 isoform X1"/>
    <property type="match status" value="1"/>
</dbReference>
<accession>A0AAN9A7H4</accession>
<evidence type="ECO:0000256" key="9">
    <source>
        <dbReference type="ARBA" id="ARBA00022771"/>
    </source>
</evidence>
<dbReference type="InterPro" id="IPR013083">
    <property type="entry name" value="Znf_RING/FYVE/PHD"/>
</dbReference>
<evidence type="ECO:0000256" key="13">
    <source>
        <dbReference type="PROSITE-ProRule" id="PRU00175"/>
    </source>
</evidence>
<dbReference type="CDD" id="cd11786">
    <property type="entry name" value="SH3_SH3RF_1"/>
    <property type="match status" value="1"/>
</dbReference>
<evidence type="ECO:0000259" key="17">
    <source>
        <dbReference type="PROSITE" id="PS50089"/>
    </source>
</evidence>
<evidence type="ECO:0000256" key="15">
    <source>
        <dbReference type="SAM" id="MobiDB-lite"/>
    </source>
</evidence>
<keyword evidence="8" id="KW-0677">Repeat</keyword>
<dbReference type="SMART" id="SM00326">
    <property type="entry name" value="SH3"/>
    <property type="match status" value="4"/>
</dbReference>
<reference evidence="18 19" key="1">
    <citation type="submission" date="2023-11" db="EMBL/GenBank/DDBJ databases">
        <title>Halocaridina rubra genome assembly.</title>
        <authorList>
            <person name="Smith C."/>
        </authorList>
    </citation>
    <scope>NUCLEOTIDE SEQUENCE [LARGE SCALE GENOMIC DNA]</scope>
    <source>
        <strain evidence="18">EP-1</strain>
        <tissue evidence="18">Whole</tissue>
    </source>
</reference>
<feature type="domain" description="SH3" evidence="16">
    <location>
        <begin position="306"/>
        <end position="368"/>
    </location>
</feature>
<evidence type="ECO:0000256" key="1">
    <source>
        <dbReference type="ARBA" id="ARBA00000900"/>
    </source>
</evidence>
<evidence type="ECO:0000256" key="7">
    <source>
        <dbReference type="ARBA" id="ARBA00022723"/>
    </source>
</evidence>
<feature type="domain" description="SH3" evidence="16">
    <location>
        <begin position="594"/>
        <end position="655"/>
    </location>
</feature>
<dbReference type="Pfam" id="PF00018">
    <property type="entry name" value="SH3_1"/>
    <property type="match status" value="3"/>
</dbReference>
<dbReference type="SUPFAM" id="SSF57850">
    <property type="entry name" value="RING/U-box"/>
    <property type="match status" value="1"/>
</dbReference>
<dbReference type="Gene3D" id="3.30.40.10">
    <property type="entry name" value="Zinc/RING finger domain, C3HC4 (zinc finger)"/>
    <property type="match status" value="1"/>
</dbReference>
<dbReference type="Proteomes" id="UP001381693">
    <property type="component" value="Unassembled WGS sequence"/>
</dbReference>
<feature type="compositionally biased region" description="Low complexity" evidence="15">
    <location>
        <begin position="424"/>
        <end position="455"/>
    </location>
</feature>
<keyword evidence="12" id="KW-0832">Ubl conjugation</keyword>
<evidence type="ECO:0000256" key="6">
    <source>
        <dbReference type="ARBA" id="ARBA00022679"/>
    </source>
</evidence>
<dbReference type="Gene3D" id="2.30.30.40">
    <property type="entry name" value="SH3 Domains"/>
    <property type="match status" value="4"/>
</dbReference>
<proteinExistence type="inferred from homology"/>
<dbReference type="PROSITE" id="PS50002">
    <property type="entry name" value="SH3"/>
    <property type="match status" value="4"/>
</dbReference>
<feature type="compositionally biased region" description="Low complexity" evidence="15">
    <location>
        <begin position="127"/>
        <end position="143"/>
    </location>
</feature>
<dbReference type="Pfam" id="PF13639">
    <property type="entry name" value="zf-RING_2"/>
    <property type="match status" value="1"/>
</dbReference>
<comment type="pathway">
    <text evidence="2">Protein modification; protein ubiquitination.</text>
</comment>
<feature type="region of interest" description="Disordered" evidence="15">
    <location>
        <begin position="380"/>
        <end position="591"/>
    </location>
</feature>
<dbReference type="EC" id="2.3.2.27" evidence="4"/>
<feature type="compositionally biased region" description="Polar residues" evidence="15">
    <location>
        <begin position="795"/>
        <end position="808"/>
    </location>
</feature>
<feature type="domain" description="SH3" evidence="16">
    <location>
        <begin position="913"/>
        <end position="972"/>
    </location>
</feature>
<dbReference type="InterPro" id="IPR001841">
    <property type="entry name" value="Znf_RING"/>
</dbReference>
<keyword evidence="10" id="KW-0833">Ubl conjugation pathway</keyword>
<dbReference type="SUPFAM" id="SSF50044">
    <property type="entry name" value="SH3-domain"/>
    <property type="match status" value="4"/>
</dbReference>
<evidence type="ECO:0000259" key="16">
    <source>
        <dbReference type="PROSITE" id="PS50002"/>
    </source>
</evidence>
<evidence type="ECO:0000313" key="19">
    <source>
        <dbReference type="Proteomes" id="UP001381693"/>
    </source>
</evidence>
<evidence type="ECO:0000256" key="2">
    <source>
        <dbReference type="ARBA" id="ARBA00004906"/>
    </source>
</evidence>
<evidence type="ECO:0000256" key="4">
    <source>
        <dbReference type="ARBA" id="ARBA00012483"/>
    </source>
</evidence>
<keyword evidence="11" id="KW-0862">Zinc</keyword>
<dbReference type="CDD" id="cd11787">
    <property type="entry name" value="SH3_SH3RF_2"/>
    <property type="match status" value="1"/>
</dbReference>
<dbReference type="EMBL" id="JAXCGZ010009485">
    <property type="protein sequence ID" value="KAK7077034.1"/>
    <property type="molecule type" value="Genomic_DNA"/>
</dbReference>
<dbReference type="InterPro" id="IPR001452">
    <property type="entry name" value="SH3_domain"/>
</dbReference>
<dbReference type="Pfam" id="PF14604">
    <property type="entry name" value="SH3_9"/>
    <property type="match status" value="1"/>
</dbReference>
<dbReference type="CDD" id="cd11785">
    <property type="entry name" value="SH3_SH3RF_C"/>
    <property type="match status" value="1"/>
</dbReference>
<dbReference type="InterPro" id="IPR017907">
    <property type="entry name" value="Znf_RING_CS"/>
</dbReference>
<dbReference type="InterPro" id="IPR050384">
    <property type="entry name" value="Endophilin_SH3RF"/>
</dbReference>
<dbReference type="FunFam" id="2.30.30.40:FF:000072">
    <property type="entry name" value="Unconventional Myosin IB"/>
    <property type="match status" value="1"/>
</dbReference>
<keyword evidence="19" id="KW-1185">Reference proteome</keyword>
<dbReference type="CDD" id="cd16750">
    <property type="entry name" value="RING-HC_SH3RF3"/>
    <property type="match status" value="1"/>
</dbReference>
<dbReference type="PROSITE" id="PS50089">
    <property type="entry name" value="ZF_RING_2"/>
    <property type="match status" value="1"/>
</dbReference>
<evidence type="ECO:0000256" key="11">
    <source>
        <dbReference type="ARBA" id="ARBA00022833"/>
    </source>
</evidence>
<evidence type="ECO:0000313" key="18">
    <source>
        <dbReference type="EMBL" id="KAK7077034.1"/>
    </source>
</evidence>
<keyword evidence="5 14" id="KW-0728">SH3 domain</keyword>
<evidence type="ECO:0000256" key="5">
    <source>
        <dbReference type="ARBA" id="ARBA00022443"/>
    </source>
</evidence>
<dbReference type="GO" id="GO:0008270">
    <property type="term" value="F:zinc ion binding"/>
    <property type="evidence" value="ECO:0007669"/>
    <property type="project" value="UniProtKB-KW"/>
</dbReference>
<organism evidence="18 19">
    <name type="scientific">Halocaridina rubra</name>
    <name type="common">Hawaiian red shrimp</name>
    <dbReference type="NCBI Taxonomy" id="373956"/>
    <lineage>
        <taxon>Eukaryota</taxon>
        <taxon>Metazoa</taxon>
        <taxon>Ecdysozoa</taxon>
        <taxon>Arthropoda</taxon>
        <taxon>Crustacea</taxon>
        <taxon>Multicrustacea</taxon>
        <taxon>Malacostraca</taxon>
        <taxon>Eumalacostraca</taxon>
        <taxon>Eucarida</taxon>
        <taxon>Decapoda</taxon>
        <taxon>Pleocyemata</taxon>
        <taxon>Caridea</taxon>
        <taxon>Atyoidea</taxon>
        <taxon>Atyidae</taxon>
        <taxon>Halocaridina</taxon>
    </lineage>
</organism>
<evidence type="ECO:0000256" key="8">
    <source>
        <dbReference type="ARBA" id="ARBA00022737"/>
    </source>
</evidence>
<comment type="caution">
    <text evidence="18">The sequence shown here is derived from an EMBL/GenBank/DDBJ whole genome shotgun (WGS) entry which is preliminary data.</text>
</comment>
<evidence type="ECO:0000256" key="3">
    <source>
        <dbReference type="ARBA" id="ARBA00008649"/>
    </source>
</evidence>
<dbReference type="InterPro" id="IPR028502">
    <property type="entry name" value="SH3RF3_RING-HC_Zfn"/>
</dbReference>
<protein>
    <recommendedName>
        <fullName evidence="4">RING-type E3 ubiquitin transferase</fullName>
        <ecNumber evidence="4">2.3.2.27</ecNumber>
    </recommendedName>
</protein>
<comment type="catalytic activity">
    <reaction evidence="1">
        <text>S-ubiquitinyl-[E2 ubiquitin-conjugating enzyme]-L-cysteine + [acceptor protein]-L-lysine = [E2 ubiquitin-conjugating enzyme]-L-cysteine + N(6)-ubiquitinyl-[acceptor protein]-L-lysine.</text>
        <dbReference type="EC" id="2.3.2.27"/>
    </reaction>
</comment>
<dbReference type="PRINTS" id="PR00499">
    <property type="entry name" value="P67PHOX"/>
</dbReference>
<feature type="domain" description="SH3" evidence="16">
    <location>
        <begin position="244"/>
        <end position="303"/>
    </location>
</feature>
<sequence length="972" mass="102646">MDQWLLSDILECSVCLEELGSSSRVLPCQHTFCRRCLDDIVHTHKELRCPECRVLVEVPVDELPPNILLMRILESMKSIPRASFNQSAKPSQVLPHPSQPPGRLDPLEGPPLTQAPPPPTLQNFPVSTSANTTSSAGSSLSIDTSTYTGVRLPRLSSLSVSGNGGESLGSLYSGSITSSSLGYGGGGTLGREGNANQSGQGGGVLSGLSHINLGLSLSSSSSTSSVVHPPTSLLGGTLQRQSSGPQPCAKALYNYERKEARDLSFKKGDIINLRKKIDSNWFQGELNGQIGFFPASYVQIITPLPSHIPLCKALYDFKMTNDEERDCLTFSKGEIITVLRRVDENWAEGKLGSRIGIFPLSFVDLNCAAKTLMKLSLNAQQGPSRVAPPTPTSLEGEPPSPLILNEGGGSGLPSAQAAPPPPSTSSSSAPHNESTSSSSSSAVTSPDPSLSSPTSNHASPPNVGLSPSPSQAPPTAVAPLLRGPNSRHQREKRHSFTAVHTHNPSPPRSPASPHRHSLEIVSANEEGSNRSNNLGPAGLGAGGSGPSNTEGSQEVNTVDEPAVTSESVGSPRLRASTVSSSQSVGSSSTTPQVTATTFYVALYSYRGRKPDELELRKGYIYTVTEKCQDGWFKGRCITTDRAGVFPGNYVQVAKPQMIAAYLAKRNARGLSHSRNNSNGGGSHGSNSSSTGSGSTSSSTGVVSYTRPRPSLSGSADGRLSEGSRGGTGSSSPPSSLPPELPPRSVSSSVDSSGLHSSAQISSWHTSSPTPPSFTNHRTSGVSNTVSPPPNIALGNGSNITLQGSSVSNKMERRLAKERTSSSGGISLMRKFTGSGKRKSKSPPPSYSMDNPVFEDPNVSNIQQQHVHARTGSNPDNSGGSSSQTLSSTPPTTIQTTADVSNDTPRRTKQPVPLIRERFRCIVPYPPNSDYELELQLGDIIYVHKKRDDGWYKGTLQRTGKTGLFPASFVESY</sequence>
<dbReference type="AlphaFoldDB" id="A0AAN9A7H4"/>
<dbReference type="PANTHER" id="PTHR14167:SF51">
    <property type="entry name" value="RING-TYPE E3 UBIQUITIN TRANSFERASE"/>
    <property type="match status" value="1"/>
</dbReference>
<feature type="compositionally biased region" description="Basic residues" evidence="15">
    <location>
        <begin position="485"/>
        <end position="495"/>
    </location>
</feature>
<dbReference type="GO" id="GO:0016192">
    <property type="term" value="P:vesicle-mediated transport"/>
    <property type="evidence" value="ECO:0007669"/>
    <property type="project" value="UniProtKB-ARBA"/>
</dbReference>
<dbReference type="InterPro" id="IPR035816">
    <property type="entry name" value="SH3RF1/SH3RF3_SH3_4"/>
</dbReference>
<feature type="compositionally biased region" description="Low complexity" evidence="15">
    <location>
        <begin position="576"/>
        <end position="591"/>
    </location>
</feature>